<name>A0A9D3UEG5_9ROSI</name>
<organism evidence="1 2">
    <name type="scientific">Gossypium stocksii</name>
    <dbReference type="NCBI Taxonomy" id="47602"/>
    <lineage>
        <taxon>Eukaryota</taxon>
        <taxon>Viridiplantae</taxon>
        <taxon>Streptophyta</taxon>
        <taxon>Embryophyta</taxon>
        <taxon>Tracheophyta</taxon>
        <taxon>Spermatophyta</taxon>
        <taxon>Magnoliopsida</taxon>
        <taxon>eudicotyledons</taxon>
        <taxon>Gunneridae</taxon>
        <taxon>Pentapetalae</taxon>
        <taxon>rosids</taxon>
        <taxon>malvids</taxon>
        <taxon>Malvales</taxon>
        <taxon>Malvaceae</taxon>
        <taxon>Malvoideae</taxon>
        <taxon>Gossypium</taxon>
    </lineage>
</organism>
<evidence type="ECO:0000313" key="1">
    <source>
        <dbReference type="EMBL" id="KAH1039154.1"/>
    </source>
</evidence>
<proteinExistence type="predicted"/>
<dbReference type="EMBL" id="JAIQCV010000012">
    <property type="protein sequence ID" value="KAH1039154.1"/>
    <property type="molecule type" value="Genomic_DNA"/>
</dbReference>
<sequence>MEEYTTLFPCSRIQLTKMIQESSTSLKKLASITRISAQWVMAWIKRRGASRGIY</sequence>
<accession>A0A9D3UEG5</accession>
<comment type="caution">
    <text evidence="1">The sequence shown here is derived from an EMBL/GenBank/DDBJ whole genome shotgun (WGS) entry which is preliminary data.</text>
</comment>
<protein>
    <submittedName>
        <fullName evidence="1">Uncharacterized protein</fullName>
    </submittedName>
</protein>
<dbReference type="Proteomes" id="UP000828251">
    <property type="component" value="Unassembled WGS sequence"/>
</dbReference>
<gene>
    <name evidence="1" type="ORF">J1N35_040897</name>
</gene>
<reference evidence="1 2" key="1">
    <citation type="journal article" date="2021" name="Plant Biotechnol. J.">
        <title>Multi-omics assisted identification of the key and species-specific regulatory components of drought-tolerant mechanisms in Gossypium stocksii.</title>
        <authorList>
            <person name="Yu D."/>
            <person name="Ke L."/>
            <person name="Zhang D."/>
            <person name="Wu Y."/>
            <person name="Sun Y."/>
            <person name="Mei J."/>
            <person name="Sun J."/>
            <person name="Sun Y."/>
        </authorList>
    </citation>
    <scope>NUCLEOTIDE SEQUENCE [LARGE SCALE GENOMIC DNA]</scope>
    <source>
        <strain evidence="2">cv. E1</strain>
        <tissue evidence="1">Leaf</tissue>
    </source>
</reference>
<evidence type="ECO:0000313" key="2">
    <source>
        <dbReference type="Proteomes" id="UP000828251"/>
    </source>
</evidence>
<dbReference type="AlphaFoldDB" id="A0A9D3UEG5"/>
<keyword evidence="2" id="KW-1185">Reference proteome</keyword>